<dbReference type="Gene3D" id="1.10.3210.10">
    <property type="entry name" value="Hypothetical protein af1432"/>
    <property type="match status" value="1"/>
</dbReference>
<feature type="transmembrane region" description="Helical" evidence="1">
    <location>
        <begin position="52"/>
        <end position="72"/>
    </location>
</feature>
<feature type="domain" description="HD-GYP" evidence="3">
    <location>
        <begin position="372"/>
        <end position="566"/>
    </location>
</feature>
<dbReference type="PROSITE" id="PS50887">
    <property type="entry name" value="GGDEF"/>
    <property type="match status" value="1"/>
</dbReference>
<feature type="transmembrane region" description="Helical" evidence="1">
    <location>
        <begin position="133"/>
        <end position="152"/>
    </location>
</feature>
<keyword evidence="1" id="KW-1133">Transmembrane helix</keyword>
<feature type="transmembrane region" description="Helical" evidence="1">
    <location>
        <begin position="164"/>
        <end position="181"/>
    </location>
</feature>
<dbReference type="GO" id="GO:0052621">
    <property type="term" value="F:diguanylate cyclase activity"/>
    <property type="evidence" value="ECO:0007669"/>
    <property type="project" value="TreeGrafter"/>
</dbReference>
<dbReference type="NCBIfam" id="TIGR00254">
    <property type="entry name" value="GGDEF"/>
    <property type="match status" value="1"/>
</dbReference>
<dbReference type="Pfam" id="PF00990">
    <property type="entry name" value="GGDEF"/>
    <property type="match status" value="1"/>
</dbReference>
<dbReference type="PANTHER" id="PTHR45138:SF9">
    <property type="entry name" value="DIGUANYLATE CYCLASE DGCM-RELATED"/>
    <property type="match status" value="1"/>
</dbReference>
<dbReference type="CDD" id="cd00077">
    <property type="entry name" value="HDc"/>
    <property type="match status" value="1"/>
</dbReference>
<dbReference type="STRING" id="1561.NPD11_641"/>
<feature type="transmembrane region" description="Helical" evidence="1">
    <location>
        <begin position="12"/>
        <end position="32"/>
    </location>
</feature>
<feature type="domain" description="GGDEF" evidence="2">
    <location>
        <begin position="225"/>
        <end position="360"/>
    </location>
</feature>
<dbReference type="Gene3D" id="3.30.70.270">
    <property type="match status" value="1"/>
</dbReference>
<evidence type="ECO:0000313" key="5">
    <source>
        <dbReference type="Proteomes" id="UP000030635"/>
    </source>
</evidence>
<sequence>MSNIEKDKSKRINDIVAIVKLVSLLFTGMIFIQYAFKNDADIIDKLIYSESIVLGFSFLIMLLLSIYILWTLSIKNKMNEKSTMIVNVIERKIFIIVFTITIIISGGNTSQYKVLFLFIIITTTIQSGMKQGLLVAAISSFIILGMDIIYMPDSQVNVYFENDLVLSGIFVLTALPLGFYVKIEGEHIKKLLSLANEDGLTGVYNHRYFYDSLSDKIKEADDTKTKLSMLFIDIDYFKQYNDTYGHQAGDKVLRDMGAILKKSTREKDIVTRYGGEEFAIILPSTDENEASIIAEKIRDEVESTYFEGQENQPNKNLTVSIGISIYPDKARDSIDLIKSADDALYRAKFFNKNRVETYVSIFDEINKDITDEDVEVIASIKTLISVINAKDRYTYGHGERLVFYCKLLAEKLRLSKRDKMQLLRGAYVHDIGKINISKEILVKKMPLTNEEWNTLKEHPQNGVDILKPMKALNNLQELVLYHHEKYDGTGYPKGLKGSEIPYLARILTVVDSFDAMTSNRPYNRRKSYEEAIKELRRCSGTQFDPDIAEAFIEVIKENKDNLGNLV</sequence>
<dbReference type="Pfam" id="PF13487">
    <property type="entry name" value="HD_5"/>
    <property type="match status" value="1"/>
</dbReference>
<evidence type="ECO:0000256" key="1">
    <source>
        <dbReference type="SAM" id="Phobius"/>
    </source>
</evidence>
<dbReference type="FunFam" id="3.30.70.270:FF:000001">
    <property type="entry name" value="Diguanylate cyclase domain protein"/>
    <property type="match status" value="1"/>
</dbReference>
<gene>
    <name evidence="4" type="ORF">U729_2381</name>
</gene>
<dbReference type="GO" id="GO:1902201">
    <property type="term" value="P:negative regulation of bacterial-type flagellum-dependent cell motility"/>
    <property type="evidence" value="ECO:0007669"/>
    <property type="project" value="TreeGrafter"/>
</dbReference>
<dbReference type="SUPFAM" id="SSF109604">
    <property type="entry name" value="HD-domain/PDEase-like"/>
    <property type="match status" value="1"/>
</dbReference>
<dbReference type="PROSITE" id="PS51832">
    <property type="entry name" value="HD_GYP"/>
    <property type="match status" value="1"/>
</dbReference>
<dbReference type="RefSeq" id="WP_039315264.1">
    <property type="nucleotide sequence ID" value="NZ_CP006905.1"/>
</dbReference>
<dbReference type="EMBL" id="CP006905">
    <property type="protein sequence ID" value="AIY83842.1"/>
    <property type="molecule type" value="Genomic_DNA"/>
</dbReference>
<reference evidence="4 5" key="1">
    <citation type="journal article" date="2015" name="Infect. Genet. Evol.">
        <title>Genomic sequences of six botulinum neurotoxin-producing strains representing three clostridial species illustrate the mobility and diversity of botulinum neurotoxin genes.</title>
        <authorList>
            <person name="Smith T.J."/>
            <person name="Hill K.K."/>
            <person name="Xie G."/>
            <person name="Foley B.T."/>
            <person name="Williamson C.H."/>
            <person name="Foster J.T."/>
            <person name="Johnson S.L."/>
            <person name="Chertkov O."/>
            <person name="Teshima H."/>
            <person name="Gibbons H.S."/>
            <person name="Johnsky L.A."/>
            <person name="Karavis M.A."/>
            <person name="Smith L.A."/>
        </authorList>
    </citation>
    <scope>NUCLEOTIDE SEQUENCE [LARGE SCALE GENOMIC DNA]</scope>
    <source>
        <strain evidence="4">Sullivan</strain>
    </source>
</reference>
<evidence type="ECO:0000313" key="4">
    <source>
        <dbReference type="EMBL" id="AIY83842.1"/>
    </source>
</evidence>
<keyword evidence="1" id="KW-0812">Transmembrane</keyword>
<organism evidence="4 5">
    <name type="scientific">Clostridium baratii str. Sullivan</name>
    <dbReference type="NCBI Taxonomy" id="1415775"/>
    <lineage>
        <taxon>Bacteria</taxon>
        <taxon>Bacillati</taxon>
        <taxon>Bacillota</taxon>
        <taxon>Clostridia</taxon>
        <taxon>Eubacteriales</taxon>
        <taxon>Clostridiaceae</taxon>
        <taxon>Clostridium</taxon>
    </lineage>
</organism>
<name>A0A0A7FW72_9CLOT</name>
<evidence type="ECO:0000259" key="3">
    <source>
        <dbReference type="PROSITE" id="PS51832"/>
    </source>
</evidence>
<keyword evidence="1" id="KW-0472">Membrane</keyword>
<dbReference type="HOGENOM" id="CLU_000445_92_9_9"/>
<dbReference type="InterPro" id="IPR000160">
    <property type="entry name" value="GGDEF_dom"/>
</dbReference>
<dbReference type="AlphaFoldDB" id="A0A0A7FW72"/>
<dbReference type="InterPro" id="IPR037522">
    <property type="entry name" value="HD_GYP_dom"/>
</dbReference>
<feature type="transmembrane region" description="Helical" evidence="1">
    <location>
        <begin position="84"/>
        <end position="104"/>
    </location>
</feature>
<protein>
    <submittedName>
        <fullName evidence="4">Diguanylate cyclase domain protein</fullName>
    </submittedName>
</protein>
<dbReference type="SUPFAM" id="SSF55073">
    <property type="entry name" value="Nucleotide cyclase"/>
    <property type="match status" value="1"/>
</dbReference>
<dbReference type="CDD" id="cd01949">
    <property type="entry name" value="GGDEF"/>
    <property type="match status" value="1"/>
</dbReference>
<evidence type="ECO:0000259" key="2">
    <source>
        <dbReference type="PROSITE" id="PS50887"/>
    </source>
</evidence>
<accession>A0A0A7FW72</accession>
<dbReference type="OrthoDB" id="9804747at2"/>
<dbReference type="Proteomes" id="UP000030635">
    <property type="component" value="Chromosome"/>
</dbReference>
<dbReference type="PANTHER" id="PTHR45138">
    <property type="entry name" value="REGULATORY COMPONENTS OF SENSORY TRANSDUCTION SYSTEM"/>
    <property type="match status" value="1"/>
</dbReference>
<dbReference type="InterPro" id="IPR003607">
    <property type="entry name" value="HD/PDEase_dom"/>
</dbReference>
<dbReference type="KEGG" id="cbv:U729_2381"/>
<keyword evidence="5" id="KW-1185">Reference proteome</keyword>
<proteinExistence type="predicted"/>
<dbReference type="SMART" id="SM00267">
    <property type="entry name" value="GGDEF"/>
    <property type="match status" value="1"/>
</dbReference>
<dbReference type="SMART" id="SM00471">
    <property type="entry name" value="HDc"/>
    <property type="match status" value="1"/>
</dbReference>
<dbReference type="InterPro" id="IPR029787">
    <property type="entry name" value="Nucleotide_cyclase"/>
</dbReference>
<dbReference type="eggNOG" id="COG3437">
    <property type="taxonomic scope" value="Bacteria"/>
</dbReference>
<dbReference type="GO" id="GO:0005886">
    <property type="term" value="C:plasma membrane"/>
    <property type="evidence" value="ECO:0007669"/>
    <property type="project" value="TreeGrafter"/>
</dbReference>
<dbReference type="GO" id="GO:0043709">
    <property type="term" value="P:cell adhesion involved in single-species biofilm formation"/>
    <property type="evidence" value="ECO:0007669"/>
    <property type="project" value="TreeGrafter"/>
</dbReference>
<dbReference type="InterPro" id="IPR043128">
    <property type="entry name" value="Rev_trsase/Diguanyl_cyclase"/>
</dbReference>
<dbReference type="InterPro" id="IPR050469">
    <property type="entry name" value="Diguanylate_Cyclase"/>
</dbReference>